<evidence type="ECO:0000256" key="5">
    <source>
        <dbReference type="ARBA" id="ARBA00023198"/>
    </source>
</evidence>
<dbReference type="InterPro" id="IPR033516">
    <property type="entry name" value="CARD8/ASC/NALP1_CARD"/>
</dbReference>
<dbReference type="Pfam" id="PF13553">
    <property type="entry name" value="FIIND"/>
    <property type="match status" value="1"/>
</dbReference>
<comment type="caution">
    <text evidence="10">The sequence shown here is derived from an EMBL/GenBank/DDBJ whole genome shotgun (WGS) entry which is preliminary data.</text>
</comment>
<dbReference type="InterPro" id="IPR001315">
    <property type="entry name" value="CARD"/>
</dbReference>
<dbReference type="PROSITE" id="PS51830">
    <property type="entry name" value="FIIND"/>
    <property type="match status" value="1"/>
</dbReference>
<keyword evidence="4" id="KW-0391">Immunity</keyword>
<dbReference type="InterPro" id="IPR025307">
    <property type="entry name" value="FIIND_dom"/>
</dbReference>
<accession>A0ABU7CNT8</accession>
<protein>
    <recommendedName>
        <fullName evidence="12">Caspase recruitment domain-containing protein 8-like</fullName>
    </recommendedName>
</protein>
<feature type="domain" description="FIIND" evidence="9">
    <location>
        <begin position="455"/>
        <end position="734"/>
    </location>
</feature>
<evidence type="ECO:0000313" key="11">
    <source>
        <dbReference type="Proteomes" id="UP001352852"/>
    </source>
</evidence>
<evidence type="ECO:0000256" key="6">
    <source>
        <dbReference type="ARBA" id="ARBA00023233"/>
    </source>
</evidence>
<evidence type="ECO:0000259" key="8">
    <source>
        <dbReference type="PROSITE" id="PS50209"/>
    </source>
</evidence>
<evidence type="ECO:0000313" key="10">
    <source>
        <dbReference type="EMBL" id="MED6264337.1"/>
    </source>
</evidence>
<dbReference type="InterPro" id="IPR051249">
    <property type="entry name" value="NLRP_Inflammasome"/>
</dbReference>
<reference evidence="10 11" key="1">
    <citation type="submission" date="2021-06" db="EMBL/GenBank/DDBJ databases">
        <authorList>
            <person name="Palmer J.M."/>
        </authorList>
    </citation>
    <scope>NUCLEOTIDE SEQUENCE [LARGE SCALE GENOMIC DNA]</scope>
    <source>
        <strain evidence="10 11">CL_MEX2019</strain>
        <tissue evidence="10">Muscle</tissue>
    </source>
</reference>
<evidence type="ECO:0008006" key="12">
    <source>
        <dbReference type="Google" id="ProtNLM"/>
    </source>
</evidence>
<keyword evidence="5" id="KW-0395">Inflammatory response</keyword>
<dbReference type="EMBL" id="JAHUTJ010001004">
    <property type="protein sequence ID" value="MED6264337.1"/>
    <property type="molecule type" value="Genomic_DNA"/>
</dbReference>
<dbReference type="Pfam" id="PF02758">
    <property type="entry name" value="PYRIN"/>
    <property type="match status" value="2"/>
</dbReference>
<evidence type="ECO:0000259" key="9">
    <source>
        <dbReference type="PROSITE" id="PS51830"/>
    </source>
</evidence>
<dbReference type="Gene3D" id="1.10.533.10">
    <property type="entry name" value="Death Domain, Fas"/>
    <property type="match status" value="4"/>
</dbReference>
<name>A0ABU7CNT8_9TELE</name>
<evidence type="ECO:0000256" key="2">
    <source>
        <dbReference type="ARBA" id="ARBA00022490"/>
    </source>
</evidence>
<dbReference type="InterPro" id="IPR011029">
    <property type="entry name" value="DEATH-like_dom_sf"/>
</dbReference>
<proteinExistence type="predicted"/>
<feature type="domain" description="CARD" evidence="8">
    <location>
        <begin position="743"/>
        <end position="829"/>
    </location>
</feature>
<feature type="region of interest" description="Disordered" evidence="7">
    <location>
        <begin position="441"/>
        <end position="476"/>
    </location>
</feature>
<keyword evidence="2" id="KW-0963">Cytoplasm</keyword>
<feature type="compositionally biased region" description="Basic and acidic residues" evidence="7">
    <location>
        <begin position="441"/>
        <end position="455"/>
    </location>
</feature>
<sequence length="829" mass="95519">MKKRKRSSVGLVRSETESPLNVLMFRSVGVDLREEPDEDLVVIEVLEELLATSFRVFKKILKSTTRMDLVEQMEDGSSRAKKKRFDDLLSAEIRRPISEQQSGHVTCGPDSAPVRPAQEQGPRNWVPVSAVAVMKDRVLEILTDLKEHEFLKFKWFLQLTQFQKGLPQIPWSGLEFANRAELVNMMWTTCGDWFSQVIEEVLMDMKRSDLVEKLPVEGYSFKVKLPVKDFGPELRQKVKDMESVIKLLLDMLDALTLRDLKDIQNILSWDQCNSPYLSVSCRLLGMKADLQDTVVLMVQTYTSHPVDIMEEVFKRMKRPDLEFAVTKTTEKKLFESKQSSALIRKVATMAAVKKLLLETLNCLNHDEFEVFKRLLQRKDDQEDFSVSETWTEIQSRKDLVNVMVGELGPRSVEKTRKIFMDMNITDLLKMFPETSFGMKEKASSLDPVDGGRAEDSSSWTKVDPEVDGTSPDEAPTYSLRSEAGRFECSVSGLRWVCKEKVDFRYRFCSWDGHMVRMESRGYRPAGPLMDITVLTGKMMEVQLPHWICIDDVPELLVNFAVLHVNDCGDVLEKVTQVTATHVSLTEPVFSMLAALINYLFPPRITCCHTLIYYQPKTPFLKLHVYLIPPDPALKQSVHREESSRGYEEIKKPRPDKPMKIDQGFTLKATVETAKIQPPEITLRHDSQDPNFYEVFIENPEGNFHLELCQTCSEKVWFCEIRKDDHPKSGYFEVKGSSLEGVAAKREEEHFVDKYRDKLIQRVSNIGPILDRLLQQNVLQQEAYNRITFLQTSESQMREIFCCLRASDACKDIFHRLLEEKEPFLISDLN</sequence>
<evidence type="ECO:0000256" key="3">
    <source>
        <dbReference type="ARBA" id="ARBA00022588"/>
    </source>
</evidence>
<keyword evidence="6" id="KW-1271">Inflammasome</keyword>
<dbReference type="Pfam" id="PF00619">
    <property type="entry name" value="CARD"/>
    <property type="match status" value="1"/>
</dbReference>
<dbReference type="PANTHER" id="PTHR46985">
    <property type="entry name" value="NACHT, LRR AND PYD DOMAINS-CONTAINING PROTEIN 1"/>
    <property type="match status" value="1"/>
</dbReference>
<evidence type="ECO:0000256" key="4">
    <source>
        <dbReference type="ARBA" id="ARBA00022859"/>
    </source>
</evidence>
<gene>
    <name evidence="10" type="ORF">CHARACLAT_013769</name>
</gene>
<dbReference type="PROSITE" id="PS50209">
    <property type="entry name" value="CARD"/>
    <property type="match status" value="1"/>
</dbReference>
<dbReference type="InterPro" id="IPR004020">
    <property type="entry name" value="DAPIN"/>
</dbReference>
<evidence type="ECO:0000256" key="1">
    <source>
        <dbReference type="ARBA" id="ARBA00004110"/>
    </source>
</evidence>
<keyword evidence="11" id="KW-1185">Reference proteome</keyword>
<comment type="subcellular location">
    <subcellularLocation>
        <location evidence="1">Inflammasome</location>
    </subcellularLocation>
</comment>
<organism evidence="10 11">
    <name type="scientific">Characodon lateralis</name>
    <dbReference type="NCBI Taxonomy" id="208331"/>
    <lineage>
        <taxon>Eukaryota</taxon>
        <taxon>Metazoa</taxon>
        <taxon>Chordata</taxon>
        <taxon>Craniata</taxon>
        <taxon>Vertebrata</taxon>
        <taxon>Euteleostomi</taxon>
        <taxon>Actinopterygii</taxon>
        <taxon>Neopterygii</taxon>
        <taxon>Teleostei</taxon>
        <taxon>Neoteleostei</taxon>
        <taxon>Acanthomorphata</taxon>
        <taxon>Ovalentaria</taxon>
        <taxon>Atherinomorphae</taxon>
        <taxon>Cyprinodontiformes</taxon>
        <taxon>Goodeidae</taxon>
        <taxon>Characodon</taxon>
    </lineage>
</organism>
<dbReference type="Pfam" id="PF23679">
    <property type="entry name" value="UPA-FIIND"/>
    <property type="match status" value="1"/>
</dbReference>
<dbReference type="SUPFAM" id="SSF47986">
    <property type="entry name" value="DEATH domain"/>
    <property type="match status" value="3"/>
</dbReference>
<dbReference type="PANTHER" id="PTHR46985:SF2">
    <property type="entry name" value="APOPTOSIS-ASSOCIATED SPECK-LIKE PROTEIN CONTAINING A CARD"/>
    <property type="match status" value="1"/>
</dbReference>
<dbReference type="CDD" id="cd08330">
    <property type="entry name" value="CARD_ASC_NALP1"/>
    <property type="match status" value="1"/>
</dbReference>
<dbReference type="SMART" id="SM01289">
    <property type="entry name" value="PYRIN"/>
    <property type="match status" value="3"/>
</dbReference>
<evidence type="ECO:0000256" key="7">
    <source>
        <dbReference type="SAM" id="MobiDB-lite"/>
    </source>
</evidence>
<keyword evidence="3" id="KW-0399">Innate immunity</keyword>
<dbReference type="Proteomes" id="UP001352852">
    <property type="component" value="Unassembled WGS sequence"/>
</dbReference>